<protein>
    <submittedName>
        <fullName evidence="7">Nitric oxide reductase transcriptional regulator NorR</fullName>
    </submittedName>
</protein>
<dbReference type="Pfam" id="PF01590">
    <property type="entry name" value="GAF"/>
    <property type="match status" value="1"/>
</dbReference>
<evidence type="ECO:0000256" key="2">
    <source>
        <dbReference type="ARBA" id="ARBA00022840"/>
    </source>
</evidence>
<name>A0ABP7NC07_9GAMM</name>
<evidence type="ECO:0000256" key="1">
    <source>
        <dbReference type="ARBA" id="ARBA00022741"/>
    </source>
</evidence>
<dbReference type="InterPro" id="IPR003593">
    <property type="entry name" value="AAA+_ATPase"/>
</dbReference>
<dbReference type="InterPro" id="IPR027417">
    <property type="entry name" value="P-loop_NTPase"/>
</dbReference>
<evidence type="ECO:0000256" key="4">
    <source>
        <dbReference type="ARBA" id="ARBA00023125"/>
    </source>
</evidence>
<dbReference type="InterPro" id="IPR025943">
    <property type="entry name" value="Sigma_54_int_dom_ATP-bd_2"/>
</dbReference>
<dbReference type="Gene3D" id="1.10.10.60">
    <property type="entry name" value="Homeodomain-like"/>
    <property type="match status" value="1"/>
</dbReference>
<dbReference type="Pfam" id="PF02954">
    <property type="entry name" value="HTH_8"/>
    <property type="match status" value="1"/>
</dbReference>
<dbReference type="InterPro" id="IPR029016">
    <property type="entry name" value="GAF-like_dom_sf"/>
</dbReference>
<dbReference type="Gene3D" id="3.30.450.40">
    <property type="match status" value="1"/>
</dbReference>
<keyword evidence="1" id="KW-0547">Nucleotide-binding</keyword>
<dbReference type="Gene3D" id="3.40.50.300">
    <property type="entry name" value="P-loop containing nucleotide triphosphate hydrolases"/>
    <property type="match status" value="1"/>
</dbReference>
<dbReference type="Pfam" id="PF00158">
    <property type="entry name" value="Sigma54_activat"/>
    <property type="match status" value="1"/>
</dbReference>
<dbReference type="SMART" id="SM00065">
    <property type="entry name" value="GAF"/>
    <property type="match status" value="1"/>
</dbReference>
<evidence type="ECO:0000256" key="3">
    <source>
        <dbReference type="ARBA" id="ARBA00023015"/>
    </source>
</evidence>
<dbReference type="SUPFAM" id="SSF46689">
    <property type="entry name" value="Homeodomain-like"/>
    <property type="match status" value="1"/>
</dbReference>
<dbReference type="InterPro" id="IPR009057">
    <property type="entry name" value="Homeodomain-like_sf"/>
</dbReference>
<dbReference type="PROSITE" id="PS00688">
    <property type="entry name" value="SIGMA54_INTERACT_3"/>
    <property type="match status" value="1"/>
</dbReference>
<dbReference type="InterPro" id="IPR025944">
    <property type="entry name" value="Sigma_54_int_dom_CS"/>
</dbReference>
<dbReference type="InterPro" id="IPR002197">
    <property type="entry name" value="HTH_Fis"/>
</dbReference>
<feature type="domain" description="Sigma-54 factor interaction" evidence="6">
    <location>
        <begin position="191"/>
        <end position="420"/>
    </location>
</feature>
<dbReference type="PROSITE" id="PS00675">
    <property type="entry name" value="SIGMA54_INTERACT_1"/>
    <property type="match status" value="1"/>
</dbReference>
<keyword evidence="4" id="KW-0238">DNA-binding</keyword>
<keyword evidence="2" id="KW-0067">ATP-binding</keyword>
<dbReference type="NCBIfam" id="NF003451">
    <property type="entry name" value="PRK05022.1"/>
    <property type="match status" value="1"/>
</dbReference>
<keyword evidence="5" id="KW-0804">Transcription</keyword>
<dbReference type="InterPro" id="IPR025662">
    <property type="entry name" value="Sigma_54_int_dom_ATP-bd_1"/>
</dbReference>
<dbReference type="SUPFAM" id="SSF55781">
    <property type="entry name" value="GAF domain-like"/>
    <property type="match status" value="1"/>
</dbReference>
<dbReference type="Gene3D" id="1.10.8.60">
    <property type="match status" value="1"/>
</dbReference>
<dbReference type="InterPro" id="IPR058031">
    <property type="entry name" value="AAA_lid_NorR"/>
</dbReference>
<evidence type="ECO:0000313" key="8">
    <source>
        <dbReference type="Proteomes" id="UP001501565"/>
    </source>
</evidence>
<dbReference type="InterPro" id="IPR002078">
    <property type="entry name" value="Sigma_54_int"/>
</dbReference>
<comment type="caution">
    <text evidence="7">The sequence shown here is derived from an EMBL/GenBank/DDBJ whole genome shotgun (WGS) entry which is preliminary data.</text>
</comment>
<dbReference type="Proteomes" id="UP001501565">
    <property type="component" value="Unassembled WGS sequence"/>
</dbReference>
<organism evidence="7 8">
    <name type="scientific">Litoribacillus peritrichatus</name>
    <dbReference type="NCBI Taxonomy" id="718191"/>
    <lineage>
        <taxon>Bacteria</taxon>
        <taxon>Pseudomonadati</taxon>
        <taxon>Pseudomonadota</taxon>
        <taxon>Gammaproteobacteria</taxon>
        <taxon>Oceanospirillales</taxon>
        <taxon>Oceanospirillaceae</taxon>
        <taxon>Litoribacillus</taxon>
    </lineage>
</organism>
<reference evidence="8" key="1">
    <citation type="journal article" date="2019" name="Int. J. Syst. Evol. Microbiol.">
        <title>The Global Catalogue of Microorganisms (GCM) 10K type strain sequencing project: providing services to taxonomists for standard genome sequencing and annotation.</title>
        <authorList>
            <consortium name="The Broad Institute Genomics Platform"/>
            <consortium name="The Broad Institute Genome Sequencing Center for Infectious Disease"/>
            <person name="Wu L."/>
            <person name="Ma J."/>
        </authorList>
    </citation>
    <scope>NUCLEOTIDE SEQUENCE [LARGE SCALE GENOMIC DNA]</scope>
    <source>
        <strain evidence="8">JCM 17551</strain>
    </source>
</reference>
<keyword evidence="3" id="KW-0805">Transcription regulation</keyword>
<dbReference type="PANTHER" id="PTHR32071:SF35">
    <property type="entry name" value="ANAEROBIC NITRIC OXIDE REDUCTASE TRANSCRIPTION REGULATOR NORR"/>
    <property type="match status" value="1"/>
</dbReference>
<evidence type="ECO:0000256" key="5">
    <source>
        <dbReference type="ARBA" id="ARBA00023163"/>
    </source>
</evidence>
<dbReference type="Pfam" id="PF25601">
    <property type="entry name" value="AAA_lid_14"/>
    <property type="match status" value="1"/>
</dbReference>
<dbReference type="PROSITE" id="PS50045">
    <property type="entry name" value="SIGMA54_INTERACT_4"/>
    <property type="match status" value="1"/>
</dbReference>
<keyword evidence="8" id="KW-1185">Reference proteome</keyword>
<dbReference type="EMBL" id="BAABBN010000017">
    <property type="protein sequence ID" value="GAA3942556.1"/>
    <property type="molecule type" value="Genomic_DNA"/>
</dbReference>
<dbReference type="InterPro" id="IPR003018">
    <property type="entry name" value="GAF"/>
</dbReference>
<evidence type="ECO:0000313" key="7">
    <source>
        <dbReference type="EMBL" id="GAA3942556.1"/>
    </source>
</evidence>
<dbReference type="PANTHER" id="PTHR32071">
    <property type="entry name" value="TRANSCRIPTIONAL REGULATORY PROTEIN"/>
    <property type="match status" value="1"/>
</dbReference>
<dbReference type="PROSITE" id="PS00676">
    <property type="entry name" value="SIGMA54_INTERACT_2"/>
    <property type="match status" value="1"/>
</dbReference>
<gene>
    <name evidence="7" type="primary">norR</name>
    <name evidence="7" type="ORF">GCM10022277_42990</name>
</gene>
<dbReference type="CDD" id="cd00009">
    <property type="entry name" value="AAA"/>
    <property type="match status" value="1"/>
</dbReference>
<accession>A0ABP7NC07</accession>
<dbReference type="SMART" id="SM00382">
    <property type="entry name" value="AAA"/>
    <property type="match status" value="1"/>
</dbReference>
<proteinExistence type="predicted"/>
<dbReference type="SUPFAM" id="SSF52540">
    <property type="entry name" value="P-loop containing nucleoside triphosphate hydrolases"/>
    <property type="match status" value="1"/>
</dbReference>
<sequence>MTSALYQVLAEILGDLSKHMTSQARYQRLMDAWLTLMPCDACAMLQLEGHQLVPRSVNGFGSDMMGRQFAVDEHPRLAHILHSRQYVRFDLDCTLPDPYDGLIPTEDGHLHVHDCMGASLYIDEQPWGVITLDALTPGTFDQIDPPLLHTLIRITEAAIKTAALIERLEQEAEHQTEVARAIYEQKAKFSFIGQSPAFNRLMDEIETVAQSDLTVLITGETGVGKELVAHSIHQASGRADAPLVAVNCAALPEALVESELFGHVAGAFSGATKNRAGKFELADGGSLFLDEVGELPLVAQSKLLRAIQSGDLQRVGSDRELHVDVRIIAATNRNLSQEVAEGRFRADLYHRLSIYPIAVPGLRDRLSDIGPLSGFFLSRMQRKLGHINLALSQSSEQALVSYGWPGNVRELEHVLSRAALKAFAERGKQDRLAVIEPHHLGLNESSHSVSVGLTTAAKQDACAEFQAGDLKSAMDEFQANYIRKSLVAFQGNRSKTAAALGLDRSNFHRLLKRLDIS</sequence>
<evidence type="ECO:0000259" key="6">
    <source>
        <dbReference type="PROSITE" id="PS50045"/>
    </source>
</evidence>